<gene>
    <name evidence="1" type="ORF">GC106_24300</name>
</gene>
<accession>A0ABX2F305</accession>
<protein>
    <submittedName>
        <fullName evidence="1">AbrB family looped-hinge helix DNA binding protein</fullName>
    </submittedName>
</protein>
<keyword evidence="2" id="KW-1185">Reference proteome</keyword>
<reference evidence="1 2" key="1">
    <citation type="submission" date="2020-01" db="EMBL/GenBank/DDBJ databases">
        <title>Kibdelosporangium persica a novel Actinomycetes from a hot desert in Iran.</title>
        <authorList>
            <person name="Safaei N."/>
            <person name="Zaburannyi N."/>
            <person name="Mueller R."/>
            <person name="Wink J."/>
        </authorList>
    </citation>
    <scope>NUCLEOTIDE SEQUENCE [LARGE SCALE GENOMIC DNA]</scope>
    <source>
        <strain evidence="1 2">4NS15</strain>
    </source>
</reference>
<proteinExistence type="predicted"/>
<name>A0ABX2F305_9PSEU</name>
<dbReference type="Proteomes" id="UP000763557">
    <property type="component" value="Unassembled WGS sequence"/>
</dbReference>
<sequence length="159" mass="16560">MTERVVAPVIPWSTSKGSSRSGDLAGSRVARVLPLAVPPDLPAAPPVDVIYGMGRIDASGRIADRGVTRALGWQIGDRLTLTGTPRKVVARRDPAGMLALGHKPYVAIPAALRARCGLSTGDRVLLAAMPGDDVLTVYPLSTVHQAIRGTVPGEGGDPR</sequence>
<comment type="caution">
    <text evidence="1">The sequence shown here is derived from an EMBL/GenBank/DDBJ whole genome shotgun (WGS) entry which is preliminary data.</text>
</comment>
<evidence type="ECO:0000313" key="1">
    <source>
        <dbReference type="EMBL" id="NRN65220.1"/>
    </source>
</evidence>
<organism evidence="1 2">
    <name type="scientific">Kibdelosporangium persicum</name>
    <dbReference type="NCBI Taxonomy" id="2698649"/>
    <lineage>
        <taxon>Bacteria</taxon>
        <taxon>Bacillati</taxon>
        <taxon>Actinomycetota</taxon>
        <taxon>Actinomycetes</taxon>
        <taxon>Pseudonocardiales</taxon>
        <taxon>Pseudonocardiaceae</taxon>
        <taxon>Kibdelosporangium</taxon>
    </lineage>
</organism>
<dbReference type="EMBL" id="JAAATY010000006">
    <property type="protein sequence ID" value="NRN65220.1"/>
    <property type="molecule type" value="Genomic_DNA"/>
</dbReference>
<evidence type="ECO:0000313" key="2">
    <source>
        <dbReference type="Proteomes" id="UP000763557"/>
    </source>
</evidence>